<keyword evidence="1" id="KW-0472">Membrane</keyword>
<feature type="transmembrane region" description="Helical" evidence="1">
    <location>
        <begin position="41"/>
        <end position="61"/>
    </location>
</feature>
<keyword evidence="4" id="KW-1185">Reference proteome</keyword>
<comment type="caution">
    <text evidence="2">The sequence shown here is derived from an EMBL/GenBank/DDBJ whole genome shotgun (WGS) entry which is preliminary data.</text>
</comment>
<evidence type="ECO:0000313" key="3">
    <source>
        <dbReference type="EMBL" id="MDN4581379.1"/>
    </source>
</evidence>
<dbReference type="Proteomes" id="UP001172788">
    <property type="component" value="Unassembled WGS sequence"/>
</dbReference>
<dbReference type="EMBL" id="QAID01000046">
    <property type="protein sequence ID" value="MDN4581379.1"/>
    <property type="molecule type" value="Genomic_DNA"/>
</dbReference>
<dbReference type="RefSeq" id="WP_301233269.1">
    <property type="nucleotide sequence ID" value="NZ_QAIC01000022.1"/>
</dbReference>
<proteinExistence type="predicted"/>
<sequence length="65" mass="7340">MRKLLSRLAREVWMLLRFIAFLAGGTYCGLRVVWFALRHPVLTFGLVLLGYALFLAVRSAMLSPG</sequence>
<feature type="transmembrane region" description="Helical" evidence="1">
    <location>
        <begin position="12"/>
        <end position="35"/>
    </location>
</feature>
<evidence type="ECO:0000313" key="5">
    <source>
        <dbReference type="Proteomes" id="UP001172791"/>
    </source>
</evidence>
<evidence type="ECO:0000256" key="1">
    <source>
        <dbReference type="SAM" id="Phobius"/>
    </source>
</evidence>
<keyword evidence="1" id="KW-0812">Transmembrane</keyword>
<dbReference type="AlphaFoldDB" id="A0AAW7MGU5"/>
<gene>
    <name evidence="2" type="ORF">DBA34_01395</name>
    <name evidence="3" type="ORF">DBB29_25020</name>
</gene>
<keyword evidence="1" id="KW-1133">Transmembrane helix</keyword>
<accession>A0AAW7MGU5</accession>
<organism evidence="2 5">
    <name type="scientific">Pandoraea cepalis</name>
    <dbReference type="NCBI Taxonomy" id="2508294"/>
    <lineage>
        <taxon>Bacteria</taxon>
        <taxon>Pseudomonadati</taxon>
        <taxon>Pseudomonadota</taxon>
        <taxon>Betaproteobacteria</taxon>
        <taxon>Burkholderiales</taxon>
        <taxon>Burkholderiaceae</taxon>
        <taxon>Pandoraea</taxon>
    </lineage>
</organism>
<evidence type="ECO:0000313" key="4">
    <source>
        <dbReference type="Proteomes" id="UP001172788"/>
    </source>
</evidence>
<dbReference type="EMBL" id="QAIC01000022">
    <property type="protein sequence ID" value="MDN4571925.1"/>
    <property type="molecule type" value="Genomic_DNA"/>
</dbReference>
<protein>
    <submittedName>
        <fullName evidence="2">Uncharacterized protein</fullName>
    </submittedName>
</protein>
<evidence type="ECO:0000313" key="2">
    <source>
        <dbReference type="EMBL" id="MDN4571925.1"/>
    </source>
</evidence>
<reference evidence="2" key="1">
    <citation type="submission" date="2018-04" db="EMBL/GenBank/DDBJ databases">
        <authorList>
            <person name="Jy Z."/>
        </authorList>
    </citation>
    <scope>NUCLEOTIDE SEQUENCE</scope>
    <source>
        <strain evidence="3">AS13</strain>
        <strain evidence="2">LA18</strain>
    </source>
</reference>
<dbReference type="Proteomes" id="UP001172791">
    <property type="component" value="Unassembled WGS sequence"/>
</dbReference>
<name>A0AAW7MGU5_9BURK</name>